<keyword evidence="1" id="KW-0813">Transport</keyword>
<organism evidence="9 10">
    <name type="scientific">Paenibacillus zeisoli</name>
    <dbReference type="NCBI Taxonomy" id="2496267"/>
    <lineage>
        <taxon>Bacteria</taxon>
        <taxon>Bacillati</taxon>
        <taxon>Bacillota</taxon>
        <taxon>Bacilli</taxon>
        <taxon>Bacillales</taxon>
        <taxon>Paenibacillaceae</taxon>
        <taxon>Paenibacillus</taxon>
    </lineage>
</organism>
<dbReference type="Proteomes" id="UP000272464">
    <property type="component" value="Unassembled WGS sequence"/>
</dbReference>
<evidence type="ECO:0000256" key="1">
    <source>
        <dbReference type="ARBA" id="ARBA00022448"/>
    </source>
</evidence>
<dbReference type="InterPro" id="IPR017871">
    <property type="entry name" value="ABC_transporter-like_CS"/>
</dbReference>
<sequence>MSYLLIENVNKTYNSTSVLHELNLEVMEGEMVTLLGPSGCGKSTLLRCISGLTDMDKGSVHLEGRNITPLAPKDRNVGMVFQSYALFPNMNVYDNIAFGLSMKKKSSQQIKSRVEEMLQLIDLTEKAKSYPHELSGGQQQRVSLARSLAVEPKLMLMDEPLSALDAKIRKHLRTELRQIQKRVGMTMLFVTHDQEEALTISDKICLMNQGRIVQTGSPDEVYSKPKDEFAARFIGSYNVLSGEELSMLLAEPAYSKSAGKYALRPEAIHVKQNSLGLQPTSTSSGSDAAAHICLGLVEEAVMLGNIIRYRIEANGVRLLADVLNGDQAMKFHEGDAVQIQFDRQACLPLAPSGT</sequence>
<dbReference type="OrthoDB" id="9802264at2"/>
<dbReference type="GO" id="GO:0005524">
    <property type="term" value="F:ATP binding"/>
    <property type="evidence" value="ECO:0007669"/>
    <property type="project" value="UniProtKB-KW"/>
</dbReference>
<dbReference type="PANTHER" id="PTHR42781:SF4">
    <property type="entry name" value="SPERMIDINE_PUTRESCINE IMPORT ATP-BINDING PROTEIN POTA"/>
    <property type="match status" value="1"/>
</dbReference>
<dbReference type="RefSeq" id="WP_127197569.1">
    <property type="nucleotide sequence ID" value="NZ_RZNX01000001.1"/>
</dbReference>
<reference evidence="9 10" key="1">
    <citation type="submission" date="2018-12" db="EMBL/GenBank/DDBJ databases">
        <authorList>
            <person name="Sun L."/>
            <person name="Chen Z."/>
        </authorList>
    </citation>
    <scope>NUCLEOTIDE SEQUENCE [LARGE SCALE GENOMIC DNA]</scope>
    <source>
        <strain evidence="9 10">3-5-3</strain>
    </source>
</reference>
<proteinExistence type="predicted"/>
<dbReference type="PANTHER" id="PTHR42781">
    <property type="entry name" value="SPERMIDINE/PUTRESCINE IMPORT ATP-BINDING PROTEIN POTA"/>
    <property type="match status" value="1"/>
</dbReference>
<evidence type="ECO:0000313" key="9">
    <source>
        <dbReference type="EMBL" id="RUT35872.1"/>
    </source>
</evidence>
<dbReference type="SUPFAM" id="SSF50331">
    <property type="entry name" value="MOP-like"/>
    <property type="match status" value="1"/>
</dbReference>
<comment type="catalytic activity">
    <reaction evidence="4">
        <text>a quaternary ammonium(out) + ATP + H2O = a quaternary ammonium(in) + ADP + phosphate + H(+)</text>
        <dbReference type="Rhea" id="RHEA:11036"/>
        <dbReference type="ChEBI" id="CHEBI:15377"/>
        <dbReference type="ChEBI" id="CHEBI:15378"/>
        <dbReference type="ChEBI" id="CHEBI:30616"/>
        <dbReference type="ChEBI" id="CHEBI:35267"/>
        <dbReference type="ChEBI" id="CHEBI:43474"/>
        <dbReference type="ChEBI" id="CHEBI:456216"/>
        <dbReference type="EC" id="7.6.2.9"/>
    </reaction>
</comment>
<dbReference type="EMBL" id="RZNX01000001">
    <property type="protein sequence ID" value="RUT35872.1"/>
    <property type="molecule type" value="Genomic_DNA"/>
</dbReference>
<dbReference type="GO" id="GO:0043190">
    <property type="term" value="C:ATP-binding cassette (ABC) transporter complex"/>
    <property type="evidence" value="ECO:0007669"/>
    <property type="project" value="InterPro"/>
</dbReference>
<comment type="subunit">
    <text evidence="5">The complex is composed of two ATP-binding proteins (OpuCA), two transmembrane proteins (OpuCB and OpuCD) and a solute-binding protein (OpuCC).</text>
</comment>
<dbReference type="SUPFAM" id="SSF52540">
    <property type="entry name" value="P-loop containing nucleoside triphosphate hydrolases"/>
    <property type="match status" value="1"/>
</dbReference>
<dbReference type="InterPro" id="IPR013611">
    <property type="entry name" value="Transp-assoc_OB_typ2"/>
</dbReference>
<dbReference type="Gene3D" id="3.40.50.300">
    <property type="entry name" value="P-loop containing nucleotide triphosphate hydrolases"/>
    <property type="match status" value="1"/>
</dbReference>
<dbReference type="SMART" id="SM00382">
    <property type="entry name" value="AAA"/>
    <property type="match status" value="1"/>
</dbReference>
<keyword evidence="3 9" id="KW-0067">ATP-binding</keyword>
<evidence type="ECO:0000256" key="7">
    <source>
        <dbReference type="ARBA" id="ARBA00070305"/>
    </source>
</evidence>
<dbReference type="Pfam" id="PF00005">
    <property type="entry name" value="ABC_tran"/>
    <property type="match status" value="1"/>
</dbReference>
<evidence type="ECO:0000256" key="3">
    <source>
        <dbReference type="ARBA" id="ARBA00022840"/>
    </source>
</evidence>
<evidence type="ECO:0000256" key="4">
    <source>
        <dbReference type="ARBA" id="ARBA00052482"/>
    </source>
</evidence>
<keyword evidence="2" id="KW-0547">Nucleotide-binding</keyword>
<dbReference type="Pfam" id="PF08402">
    <property type="entry name" value="TOBE_2"/>
    <property type="match status" value="1"/>
</dbReference>
<dbReference type="InterPro" id="IPR027417">
    <property type="entry name" value="P-loop_NTPase"/>
</dbReference>
<protein>
    <recommendedName>
        <fullName evidence="7">Carnitine transport ATP-binding protein OpuCA</fullName>
        <ecNumber evidence="6">7.6.2.9</ecNumber>
    </recommendedName>
</protein>
<evidence type="ECO:0000256" key="2">
    <source>
        <dbReference type="ARBA" id="ARBA00022741"/>
    </source>
</evidence>
<dbReference type="PROSITE" id="PS00211">
    <property type="entry name" value="ABC_TRANSPORTER_1"/>
    <property type="match status" value="1"/>
</dbReference>
<dbReference type="InterPro" id="IPR003439">
    <property type="entry name" value="ABC_transporter-like_ATP-bd"/>
</dbReference>
<dbReference type="EC" id="7.6.2.9" evidence="6"/>
<evidence type="ECO:0000256" key="6">
    <source>
        <dbReference type="ARBA" id="ARBA00066388"/>
    </source>
</evidence>
<keyword evidence="10" id="KW-1185">Reference proteome</keyword>
<dbReference type="InterPro" id="IPR008995">
    <property type="entry name" value="Mo/tungstate-bd_C_term_dom"/>
</dbReference>
<evidence type="ECO:0000256" key="5">
    <source>
        <dbReference type="ARBA" id="ARBA00063934"/>
    </source>
</evidence>
<dbReference type="InterPro" id="IPR003593">
    <property type="entry name" value="AAA+_ATPase"/>
</dbReference>
<comment type="caution">
    <text evidence="9">The sequence shown here is derived from an EMBL/GenBank/DDBJ whole genome shotgun (WGS) entry which is preliminary data.</text>
</comment>
<feature type="domain" description="ABC transporter" evidence="8">
    <location>
        <begin position="4"/>
        <end position="234"/>
    </location>
</feature>
<name>A0A433XP47_9BACL</name>
<evidence type="ECO:0000259" key="8">
    <source>
        <dbReference type="PROSITE" id="PS50893"/>
    </source>
</evidence>
<gene>
    <name evidence="9" type="ORF">EJP77_02375</name>
</gene>
<evidence type="ECO:0000313" key="10">
    <source>
        <dbReference type="Proteomes" id="UP000272464"/>
    </source>
</evidence>
<accession>A0A433XP47</accession>
<dbReference type="AlphaFoldDB" id="A0A433XP47"/>
<dbReference type="PROSITE" id="PS50893">
    <property type="entry name" value="ABC_TRANSPORTER_2"/>
    <property type="match status" value="1"/>
</dbReference>
<dbReference type="GO" id="GO:0015418">
    <property type="term" value="F:ABC-type quaternary ammonium compound transporting activity"/>
    <property type="evidence" value="ECO:0007669"/>
    <property type="project" value="UniProtKB-EC"/>
</dbReference>
<dbReference type="FunFam" id="3.40.50.300:FF:000425">
    <property type="entry name" value="Probable ABC transporter, ATP-binding subunit"/>
    <property type="match status" value="1"/>
</dbReference>
<dbReference type="GO" id="GO:0016887">
    <property type="term" value="F:ATP hydrolysis activity"/>
    <property type="evidence" value="ECO:0007669"/>
    <property type="project" value="InterPro"/>
</dbReference>
<dbReference type="InterPro" id="IPR050093">
    <property type="entry name" value="ABC_SmlMolc_Importer"/>
</dbReference>